<dbReference type="EMBL" id="AWWV01012216">
    <property type="protein sequence ID" value="OMO68291.1"/>
    <property type="molecule type" value="Genomic_DNA"/>
</dbReference>
<dbReference type="AlphaFoldDB" id="A0A1R3HD90"/>
<keyword evidence="2" id="KW-1185">Reference proteome</keyword>
<dbReference type="Proteomes" id="UP000188268">
    <property type="component" value="Unassembled WGS sequence"/>
</dbReference>
<name>A0A1R3HD90_COCAP</name>
<dbReference type="Gramene" id="OMO68291">
    <property type="protein sequence ID" value="OMO68291"/>
    <property type="gene ID" value="CCACVL1_19989"/>
</dbReference>
<proteinExistence type="predicted"/>
<reference evidence="1 2" key="1">
    <citation type="submission" date="2013-09" db="EMBL/GenBank/DDBJ databases">
        <title>Corchorus capsularis genome sequencing.</title>
        <authorList>
            <person name="Alam M."/>
            <person name="Haque M.S."/>
            <person name="Islam M.S."/>
            <person name="Emdad E.M."/>
            <person name="Islam M.M."/>
            <person name="Ahmed B."/>
            <person name="Halim A."/>
            <person name="Hossen Q.M.M."/>
            <person name="Hossain M.Z."/>
            <person name="Ahmed R."/>
            <person name="Khan M.M."/>
            <person name="Islam R."/>
            <person name="Rashid M.M."/>
            <person name="Khan S.A."/>
            <person name="Rahman M.S."/>
            <person name="Alam M."/>
        </authorList>
    </citation>
    <scope>NUCLEOTIDE SEQUENCE [LARGE SCALE GENOMIC DNA]</scope>
    <source>
        <strain evidence="2">cv. CVL-1</strain>
        <tissue evidence="1">Whole seedling</tissue>
    </source>
</reference>
<gene>
    <name evidence="1" type="ORF">CCACVL1_19989</name>
</gene>
<protein>
    <submittedName>
        <fullName evidence="1">Uncharacterized protein</fullName>
    </submittedName>
</protein>
<comment type="caution">
    <text evidence="1">The sequence shown here is derived from an EMBL/GenBank/DDBJ whole genome shotgun (WGS) entry which is preliminary data.</text>
</comment>
<evidence type="ECO:0000313" key="1">
    <source>
        <dbReference type="EMBL" id="OMO68291.1"/>
    </source>
</evidence>
<sequence length="37" mass="4378">MGGKSYSYPKSTEEKTIPRYYEKVDYVVRIEICLNCN</sequence>
<accession>A0A1R3HD90</accession>
<organism evidence="1 2">
    <name type="scientific">Corchorus capsularis</name>
    <name type="common">Jute</name>
    <dbReference type="NCBI Taxonomy" id="210143"/>
    <lineage>
        <taxon>Eukaryota</taxon>
        <taxon>Viridiplantae</taxon>
        <taxon>Streptophyta</taxon>
        <taxon>Embryophyta</taxon>
        <taxon>Tracheophyta</taxon>
        <taxon>Spermatophyta</taxon>
        <taxon>Magnoliopsida</taxon>
        <taxon>eudicotyledons</taxon>
        <taxon>Gunneridae</taxon>
        <taxon>Pentapetalae</taxon>
        <taxon>rosids</taxon>
        <taxon>malvids</taxon>
        <taxon>Malvales</taxon>
        <taxon>Malvaceae</taxon>
        <taxon>Grewioideae</taxon>
        <taxon>Apeibeae</taxon>
        <taxon>Corchorus</taxon>
    </lineage>
</organism>
<evidence type="ECO:0000313" key="2">
    <source>
        <dbReference type="Proteomes" id="UP000188268"/>
    </source>
</evidence>